<evidence type="ECO:0000256" key="5">
    <source>
        <dbReference type="ARBA" id="ARBA00023110"/>
    </source>
</evidence>
<gene>
    <name evidence="11" type="ORF">E3E12_05750</name>
</gene>
<evidence type="ECO:0000256" key="9">
    <source>
        <dbReference type="SAM" id="SignalP"/>
    </source>
</evidence>
<dbReference type="PANTHER" id="PTHR47245">
    <property type="entry name" value="PEPTIDYLPROLYL ISOMERASE"/>
    <property type="match status" value="1"/>
</dbReference>
<evidence type="ECO:0000256" key="6">
    <source>
        <dbReference type="ARBA" id="ARBA00030642"/>
    </source>
</evidence>
<keyword evidence="9" id="KW-0732">Signal</keyword>
<feature type="chain" id="PRO_5021400424" description="Parvulin-like PPIase" evidence="9">
    <location>
        <begin position="31"/>
        <end position="300"/>
    </location>
</feature>
<evidence type="ECO:0000256" key="4">
    <source>
        <dbReference type="ARBA" id="ARBA00018370"/>
    </source>
</evidence>
<dbReference type="AlphaFoldDB" id="A0A4Y6U8J9"/>
<dbReference type="GO" id="GO:0003755">
    <property type="term" value="F:peptidyl-prolyl cis-trans isomerase activity"/>
    <property type="evidence" value="ECO:0007669"/>
    <property type="project" value="UniProtKB-KW"/>
</dbReference>
<reference evidence="11 12" key="1">
    <citation type="submission" date="2019-03" db="EMBL/GenBank/DDBJ databases">
        <title>The complete genome sequence of Swingsia_sp. F3b2 LMG30590(T).</title>
        <authorList>
            <person name="Chua K.-O."/>
            <person name="Chan K.-G."/>
            <person name="See-Too W.-S."/>
        </authorList>
    </citation>
    <scope>NUCLEOTIDE SEQUENCE [LARGE SCALE GENOMIC DNA]</scope>
    <source>
        <strain evidence="11 12">F3b2</strain>
    </source>
</reference>
<dbReference type="InterPro" id="IPR027304">
    <property type="entry name" value="Trigger_fact/SurA_dom_sf"/>
</dbReference>
<comment type="catalytic activity">
    <reaction evidence="1">
        <text>[protein]-peptidylproline (omega=180) = [protein]-peptidylproline (omega=0)</text>
        <dbReference type="Rhea" id="RHEA:16237"/>
        <dbReference type="Rhea" id="RHEA-COMP:10747"/>
        <dbReference type="Rhea" id="RHEA-COMP:10748"/>
        <dbReference type="ChEBI" id="CHEBI:83833"/>
        <dbReference type="ChEBI" id="CHEBI:83834"/>
        <dbReference type="EC" id="5.2.1.8"/>
    </reaction>
</comment>
<dbReference type="Pfam" id="PF13616">
    <property type="entry name" value="Rotamase_3"/>
    <property type="match status" value="1"/>
</dbReference>
<dbReference type="SUPFAM" id="SSF109998">
    <property type="entry name" value="Triger factor/SurA peptide-binding domain-like"/>
    <property type="match status" value="1"/>
</dbReference>
<keyword evidence="5 8" id="KW-0697">Rotamase</keyword>
<dbReference type="SUPFAM" id="SSF54534">
    <property type="entry name" value="FKBP-like"/>
    <property type="match status" value="1"/>
</dbReference>
<evidence type="ECO:0000256" key="2">
    <source>
        <dbReference type="ARBA" id="ARBA00007656"/>
    </source>
</evidence>
<dbReference type="EC" id="5.2.1.8" evidence="3"/>
<dbReference type="Proteomes" id="UP000318709">
    <property type="component" value="Chromosome"/>
</dbReference>
<feature type="signal peptide" evidence="9">
    <location>
        <begin position="1"/>
        <end position="30"/>
    </location>
</feature>
<dbReference type="InterPro" id="IPR023058">
    <property type="entry name" value="PPIase_PpiC_CS"/>
</dbReference>
<dbReference type="PROSITE" id="PS50198">
    <property type="entry name" value="PPIC_PPIASE_2"/>
    <property type="match status" value="1"/>
</dbReference>
<evidence type="ECO:0000256" key="8">
    <source>
        <dbReference type="PROSITE-ProRule" id="PRU00278"/>
    </source>
</evidence>
<dbReference type="EMBL" id="CP038231">
    <property type="protein sequence ID" value="QDH13773.1"/>
    <property type="molecule type" value="Genomic_DNA"/>
</dbReference>
<dbReference type="Gene3D" id="3.10.50.40">
    <property type="match status" value="1"/>
</dbReference>
<dbReference type="KEGG" id="swf:E3E12_05750"/>
<dbReference type="OrthoDB" id="14196at2"/>
<evidence type="ECO:0000256" key="3">
    <source>
        <dbReference type="ARBA" id="ARBA00013194"/>
    </source>
</evidence>
<dbReference type="RefSeq" id="WP_141443481.1">
    <property type="nucleotide sequence ID" value="NZ_CP038231.1"/>
</dbReference>
<evidence type="ECO:0000313" key="12">
    <source>
        <dbReference type="Proteomes" id="UP000318709"/>
    </source>
</evidence>
<keyword evidence="12" id="KW-1185">Reference proteome</keyword>
<sequence>MRHKRLSHSIFSGAALALCALSTAPSLAQAANPQAPAAPAKAAANPNMTIASVNGEKITLGDVQKTIQSLPPAAQSLRSNPTVLVPIVVNQLIDQKVIQAAAIKDGLENKPDVKAAMQSAADAVLQNAYLEQKVRPMITDSALKAYYDKHYADRKPEEEIHARHILVNTKEQADSIIKQLDKGADFSKLAAADSADKGTAAQNGGDLGWFKRGDMIPAFSDAAFTMKPGSISQTPVHTQYGWHVIQVLGTRTAPVPSFAQEKDRIRAILIRDDVKKVIDNAQKAAKVVRYDVNGKVVPAK</sequence>
<evidence type="ECO:0000313" key="11">
    <source>
        <dbReference type="EMBL" id="QDH13773.1"/>
    </source>
</evidence>
<dbReference type="PANTHER" id="PTHR47245:SF2">
    <property type="entry name" value="PEPTIDYL-PROLYL CIS-TRANS ISOMERASE HP_0175-RELATED"/>
    <property type="match status" value="1"/>
</dbReference>
<feature type="domain" description="PpiC" evidence="10">
    <location>
        <begin position="157"/>
        <end position="249"/>
    </location>
</feature>
<name>A0A4Y6U8J9_9PROT</name>
<protein>
    <recommendedName>
        <fullName evidence="4">Parvulin-like PPIase</fullName>
        <ecNumber evidence="3">5.2.1.8</ecNumber>
    </recommendedName>
    <alternativeName>
        <fullName evidence="6">Peptidyl-prolyl cis-trans isomerase plp</fullName>
    </alternativeName>
    <alternativeName>
        <fullName evidence="7">Rotamase plp</fullName>
    </alternativeName>
</protein>
<dbReference type="Gene3D" id="1.10.8.1040">
    <property type="match status" value="1"/>
</dbReference>
<evidence type="ECO:0000259" key="10">
    <source>
        <dbReference type="PROSITE" id="PS50198"/>
    </source>
</evidence>
<keyword evidence="8 11" id="KW-0413">Isomerase</keyword>
<accession>A0A4Y6U8J9</accession>
<dbReference type="InterPro" id="IPR000297">
    <property type="entry name" value="PPIase_PpiC"/>
</dbReference>
<organism evidence="11 12">
    <name type="scientific">Formicincola oecophyllae</name>
    <dbReference type="NCBI Taxonomy" id="2558361"/>
    <lineage>
        <taxon>Bacteria</taxon>
        <taxon>Pseudomonadati</taxon>
        <taxon>Pseudomonadota</taxon>
        <taxon>Alphaproteobacteria</taxon>
        <taxon>Acetobacterales</taxon>
        <taxon>Acetobacteraceae</taxon>
        <taxon>Formicincola</taxon>
    </lineage>
</organism>
<dbReference type="PROSITE" id="PS01096">
    <property type="entry name" value="PPIC_PPIASE_1"/>
    <property type="match status" value="1"/>
</dbReference>
<evidence type="ECO:0000256" key="7">
    <source>
        <dbReference type="ARBA" id="ARBA00031484"/>
    </source>
</evidence>
<dbReference type="InterPro" id="IPR046357">
    <property type="entry name" value="PPIase_dom_sf"/>
</dbReference>
<proteinExistence type="inferred from homology"/>
<dbReference type="InterPro" id="IPR050245">
    <property type="entry name" value="PrsA_foldase"/>
</dbReference>
<evidence type="ECO:0000256" key="1">
    <source>
        <dbReference type="ARBA" id="ARBA00000971"/>
    </source>
</evidence>
<comment type="similarity">
    <text evidence="2">Belongs to the PpiC/parvulin rotamase family.</text>
</comment>